<dbReference type="InterPro" id="IPR038332">
    <property type="entry name" value="PPE_sf"/>
</dbReference>
<dbReference type="EMBL" id="MVHT01000054">
    <property type="protein sequence ID" value="ORB00290.1"/>
    <property type="molecule type" value="Genomic_DNA"/>
</dbReference>
<evidence type="ECO:0000313" key="3">
    <source>
        <dbReference type="Proteomes" id="UP000192739"/>
    </source>
</evidence>
<dbReference type="Gene3D" id="1.10.287.850">
    <property type="entry name" value="HP0062-like domain"/>
    <property type="match status" value="1"/>
</dbReference>
<dbReference type="AlphaFoldDB" id="A0A1X0FGD6"/>
<gene>
    <name evidence="2" type="ORF">BST27_18730</name>
</gene>
<evidence type="ECO:0000259" key="1">
    <source>
        <dbReference type="Pfam" id="PF00934"/>
    </source>
</evidence>
<dbReference type="Pfam" id="PF00934">
    <property type="entry name" value="PE"/>
    <property type="match status" value="1"/>
</dbReference>
<dbReference type="InterPro" id="IPR000084">
    <property type="entry name" value="PE-PGRS_N"/>
</dbReference>
<accession>A0A1X0FGD6</accession>
<organism evidence="2 3">
    <name type="scientific">Mycobacterium intermedium</name>
    <dbReference type="NCBI Taxonomy" id="28445"/>
    <lineage>
        <taxon>Bacteria</taxon>
        <taxon>Bacillati</taxon>
        <taxon>Actinomycetota</taxon>
        <taxon>Actinomycetes</taxon>
        <taxon>Mycobacteriales</taxon>
        <taxon>Mycobacteriaceae</taxon>
        <taxon>Mycobacterium</taxon>
        <taxon>Mycobacterium simiae complex</taxon>
    </lineage>
</organism>
<evidence type="ECO:0000313" key="2">
    <source>
        <dbReference type="EMBL" id="ORB00290.1"/>
    </source>
</evidence>
<dbReference type="Pfam" id="PF21526">
    <property type="entry name" value="PGRS"/>
    <property type="match status" value="1"/>
</dbReference>
<protein>
    <submittedName>
        <fullName evidence="2">PE family protein</fullName>
    </submittedName>
</protein>
<dbReference type="SUPFAM" id="SSF140459">
    <property type="entry name" value="PE/PPE dimer-like"/>
    <property type="match status" value="1"/>
</dbReference>
<feature type="non-terminal residue" evidence="2">
    <location>
        <position position="195"/>
    </location>
</feature>
<dbReference type="Proteomes" id="UP000192739">
    <property type="component" value="Unassembled WGS sequence"/>
</dbReference>
<proteinExistence type="predicted"/>
<reference evidence="2 3" key="1">
    <citation type="submission" date="2017-02" db="EMBL/GenBank/DDBJ databases">
        <title>The new phylogeny of genus Mycobacterium.</title>
        <authorList>
            <person name="Tortoli E."/>
            <person name="Trovato A."/>
            <person name="Cirillo D.M."/>
        </authorList>
    </citation>
    <scope>NUCLEOTIDE SEQUENCE [LARGE SCALE GENOMIC DNA]</scope>
    <source>
        <strain evidence="2 3">DSM 44049</strain>
    </source>
</reference>
<keyword evidence="3" id="KW-1185">Reference proteome</keyword>
<feature type="domain" description="PE" evidence="1">
    <location>
        <begin position="4"/>
        <end position="94"/>
    </location>
</feature>
<comment type="caution">
    <text evidence="2">The sequence shown here is derived from an EMBL/GenBank/DDBJ whole genome shotgun (WGS) entry which is preliminary data.</text>
</comment>
<name>A0A1X0FGD6_MYCIE</name>
<dbReference type="InterPro" id="IPR048996">
    <property type="entry name" value="PGRS_rpt"/>
</dbReference>
<sequence length="195" mass="18239">MSFLVTAPEALVAAATDLAGIGSAVNTANGAAAAQTSALVAAGADEVSAAIAAFFSAHGQAYQVIGTQAANFHNQFVQALTAGAQAYASAEAANTPALTDNPVQFVQQEVLRLINTPSLLLTGRPIIGNGANGAPGTGQDGAPGGWLIGNGGNGGSGARGQNGGAGGAAGLIGTGGAGGAGGLSEGGNAGNGASL</sequence>
<dbReference type="RefSeq" id="WP_139805233.1">
    <property type="nucleotide sequence ID" value="NZ_MVHT01000054.1"/>
</dbReference>